<feature type="signal peptide" evidence="1">
    <location>
        <begin position="1"/>
        <end position="21"/>
    </location>
</feature>
<accession>A0A2P4ER37</accession>
<reference evidence="2 3" key="1">
    <citation type="submission" date="2018-01" db="EMBL/GenBank/DDBJ databases">
        <title>Draft genome of the type strain Pseudomonas oceani DSM 100277 isolated from the deep water in Okinawa trough, northwestern Pacific Ocean.</title>
        <authorList>
            <person name="Gomila M."/>
            <person name="Mulet M."/>
            <person name="Garcia-Valdes E."/>
            <person name="Lalucat J."/>
        </authorList>
    </citation>
    <scope>NUCLEOTIDE SEQUENCE [LARGE SCALE GENOMIC DNA]</scope>
    <source>
        <strain evidence="2 3">DSM 100277</strain>
    </source>
</reference>
<dbReference type="PROSITE" id="PS51257">
    <property type="entry name" value="PROKAR_LIPOPROTEIN"/>
    <property type="match status" value="1"/>
</dbReference>
<evidence type="ECO:0008006" key="4">
    <source>
        <dbReference type="Google" id="ProtNLM"/>
    </source>
</evidence>
<dbReference type="Proteomes" id="UP000243451">
    <property type="component" value="Unassembled WGS sequence"/>
</dbReference>
<evidence type="ECO:0000256" key="1">
    <source>
        <dbReference type="SAM" id="SignalP"/>
    </source>
</evidence>
<feature type="chain" id="PRO_5015194942" description="Lipoprotein" evidence="1">
    <location>
        <begin position="22"/>
        <end position="209"/>
    </location>
</feature>
<gene>
    <name evidence="2" type="ORF">C1949_17250</name>
</gene>
<comment type="caution">
    <text evidence="2">The sequence shown here is derived from an EMBL/GenBank/DDBJ whole genome shotgun (WGS) entry which is preliminary data.</text>
</comment>
<keyword evidence="3" id="KW-1185">Reference proteome</keyword>
<dbReference type="EMBL" id="PPSK01000024">
    <property type="protein sequence ID" value="POB01068.1"/>
    <property type="molecule type" value="Genomic_DNA"/>
</dbReference>
<evidence type="ECO:0000313" key="3">
    <source>
        <dbReference type="Proteomes" id="UP000243451"/>
    </source>
</evidence>
<protein>
    <recommendedName>
        <fullName evidence="4">Lipoprotein</fullName>
    </recommendedName>
</protein>
<organism evidence="2 3">
    <name type="scientific">Halopseudomonas oceani</name>
    <dbReference type="NCBI Taxonomy" id="1708783"/>
    <lineage>
        <taxon>Bacteria</taxon>
        <taxon>Pseudomonadati</taxon>
        <taxon>Pseudomonadota</taxon>
        <taxon>Gammaproteobacteria</taxon>
        <taxon>Pseudomonadales</taxon>
        <taxon>Pseudomonadaceae</taxon>
        <taxon>Halopseudomonas</taxon>
    </lineage>
</organism>
<evidence type="ECO:0000313" key="2">
    <source>
        <dbReference type="EMBL" id="POB01068.1"/>
    </source>
</evidence>
<keyword evidence="1" id="KW-0732">Signal</keyword>
<dbReference type="RefSeq" id="WP_104739663.1">
    <property type="nucleotide sequence ID" value="NZ_BMHR01000021.1"/>
</dbReference>
<name>A0A2P4ER37_9GAMM</name>
<dbReference type="OrthoDB" id="8655894at2"/>
<sequence>MVGRMLMLGCMLMLSGCVTSALYESDGKRYVEPINQVMVSTDGEWFVVLGIRHHYVFPMPEELQHTFESGFYPQVRATFGGFKVNNFNRISGRYRLWLKPEANEAQRAAALEAGYQLEGRTVLYEGEVSGKRYSAEGFDAPEAIHTQALNGSYSITVTEALSPGVVAMRTAATPLAVLADGAVVLAAIPLVVIVGADIAINGMPSLHSP</sequence>
<dbReference type="AlphaFoldDB" id="A0A2P4ER37"/>
<proteinExistence type="predicted"/>